<evidence type="ECO:0000313" key="5">
    <source>
        <dbReference type="EMBL" id="OPJ61454.1"/>
    </source>
</evidence>
<name>A0A1V4INP6_9CLOT</name>
<evidence type="ECO:0000259" key="4">
    <source>
        <dbReference type="PROSITE" id="PS00662"/>
    </source>
</evidence>
<comment type="similarity">
    <text evidence="1">Belongs to the GSP E family.</text>
</comment>
<dbReference type="GO" id="GO:0005886">
    <property type="term" value="C:plasma membrane"/>
    <property type="evidence" value="ECO:0007669"/>
    <property type="project" value="TreeGrafter"/>
</dbReference>
<dbReference type="Proteomes" id="UP000191056">
    <property type="component" value="Unassembled WGS sequence"/>
</dbReference>
<dbReference type="RefSeq" id="WP_139376236.1">
    <property type="nucleotide sequence ID" value="NZ_MZGT01000030.1"/>
</dbReference>
<evidence type="ECO:0000313" key="6">
    <source>
        <dbReference type="Proteomes" id="UP000191056"/>
    </source>
</evidence>
<keyword evidence="6" id="KW-1185">Reference proteome</keyword>
<dbReference type="Gene3D" id="3.30.450.90">
    <property type="match status" value="1"/>
</dbReference>
<dbReference type="EMBL" id="MZGT01000030">
    <property type="protein sequence ID" value="OPJ61454.1"/>
    <property type="molecule type" value="Genomic_DNA"/>
</dbReference>
<reference evidence="5 6" key="1">
    <citation type="submission" date="2017-03" db="EMBL/GenBank/DDBJ databases">
        <title>Genome sequence of Clostridium chromiireducens DSM 23318.</title>
        <authorList>
            <person name="Poehlein A."/>
            <person name="Daniel R."/>
        </authorList>
    </citation>
    <scope>NUCLEOTIDE SEQUENCE [LARGE SCALE GENOMIC DNA]</scope>
    <source>
        <strain evidence="5 6">DSM 23318</strain>
    </source>
</reference>
<comment type="caution">
    <text evidence="5">The sequence shown here is derived from an EMBL/GenBank/DDBJ whole genome shotgun (WGS) entry which is preliminary data.</text>
</comment>
<dbReference type="PROSITE" id="PS00662">
    <property type="entry name" value="T2SP_E"/>
    <property type="match status" value="1"/>
</dbReference>
<sequence>MDLKIAKSLKREICEKYKIVPIGEDANSIIVLSIEDSQEANDYLKFIYNKNVRVVKIEESNYEHLKNIIFGEENRDLQDVIIFNAIDKKASDIHFEPQGNCIYVRYRINGSLVVVHKIDFNEYTSLVSRIKIKANMDITEKRRPQDGKIIVDYNDLKYDLRISSIPVVYGEKLVIRILYCENLSYRLEDLGFSEGQIKIIRKIISLKNGLILTCGPTGSGKSTTLYTILNEIDSKSLNITTLEDPVEIVMPNINQMSLNKKLNIDFSNGLRSILRQDPDVIMIGEIRDEETANMAVRASITGHKVYSTIHCKSAREAYIRLENMGIKPYLISDALVGIISQRLVKILCDKCKTVDYENSANTKIVYRKCGCKACNYSGYSSREIVSAVYFLQEEEKKKIDELYMDRNYLSNINMKYDLERLLCEGKISQIDFEEFIEGEGLNA</sequence>
<dbReference type="GO" id="GO:0005524">
    <property type="term" value="F:ATP binding"/>
    <property type="evidence" value="ECO:0007669"/>
    <property type="project" value="UniProtKB-KW"/>
</dbReference>
<dbReference type="OrthoDB" id="9808272at2"/>
<dbReference type="PANTHER" id="PTHR30258">
    <property type="entry name" value="TYPE II SECRETION SYSTEM PROTEIN GSPE-RELATED"/>
    <property type="match status" value="1"/>
</dbReference>
<feature type="domain" description="Bacterial type II secretion system protein E" evidence="4">
    <location>
        <begin position="274"/>
        <end position="288"/>
    </location>
</feature>
<dbReference type="Gene3D" id="3.40.50.300">
    <property type="entry name" value="P-loop containing nucleotide triphosphate hydrolases"/>
    <property type="match status" value="1"/>
</dbReference>
<dbReference type="GO" id="GO:0016887">
    <property type="term" value="F:ATP hydrolysis activity"/>
    <property type="evidence" value="ECO:0007669"/>
    <property type="project" value="TreeGrafter"/>
</dbReference>
<evidence type="ECO:0000256" key="3">
    <source>
        <dbReference type="ARBA" id="ARBA00022840"/>
    </source>
</evidence>
<evidence type="ECO:0000256" key="2">
    <source>
        <dbReference type="ARBA" id="ARBA00022741"/>
    </source>
</evidence>
<dbReference type="SUPFAM" id="SSF52540">
    <property type="entry name" value="P-loop containing nucleoside triphosphate hydrolases"/>
    <property type="match status" value="1"/>
</dbReference>
<accession>A0A1V4INP6</accession>
<organism evidence="5 6">
    <name type="scientific">Clostridium chromiireducens</name>
    <dbReference type="NCBI Taxonomy" id="225345"/>
    <lineage>
        <taxon>Bacteria</taxon>
        <taxon>Bacillati</taxon>
        <taxon>Bacillota</taxon>
        <taxon>Clostridia</taxon>
        <taxon>Eubacteriales</taxon>
        <taxon>Clostridiaceae</taxon>
        <taxon>Clostridium</taxon>
    </lineage>
</organism>
<dbReference type="CDD" id="cd01129">
    <property type="entry name" value="PulE-GspE-like"/>
    <property type="match status" value="1"/>
</dbReference>
<dbReference type="InterPro" id="IPR027417">
    <property type="entry name" value="P-loop_NTPase"/>
</dbReference>
<gene>
    <name evidence="5" type="primary">gspE</name>
    <name evidence="5" type="ORF">CLCHR_24340</name>
</gene>
<protein>
    <submittedName>
        <fullName evidence="5">Putative type II secretion system protein E</fullName>
    </submittedName>
</protein>
<dbReference type="InterPro" id="IPR001482">
    <property type="entry name" value="T2SS/T4SS_dom"/>
</dbReference>
<evidence type="ECO:0000256" key="1">
    <source>
        <dbReference type="ARBA" id="ARBA00006611"/>
    </source>
</evidence>
<dbReference type="PANTHER" id="PTHR30258:SF1">
    <property type="entry name" value="PROTEIN TRANSPORT PROTEIN HOFB HOMOLOG"/>
    <property type="match status" value="1"/>
</dbReference>
<dbReference type="AlphaFoldDB" id="A0A1V4INP6"/>
<keyword evidence="3" id="KW-0067">ATP-binding</keyword>
<dbReference type="Pfam" id="PF00437">
    <property type="entry name" value="T2SSE"/>
    <property type="match status" value="1"/>
</dbReference>
<dbReference type="STRING" id="225345.CLCHR_24340"/>
<keyword evidence="2" id="KW-0547">Nucleotide-binding</keyword>
<proteinExistence type="inferred from homology"/>